<dbReference type="EMBL" id="ASPP01010843">
    <property type="protein sequence ID" value="ETO22314.1"/>
    <property type="molecule type" value="Genomic_DNA"/>
</dbReference>
<feature type="compositionally biased region" description="Basic and acidic residues" evidence="1">
    <location>
        <begin position="149"/>
        <end position="164"/>
    </location>
</feature>
<dbReference type="AlphaFoldDB" id="X6N981"/>
<feature type="compositionally biased region" description="Acidic residues" evidence="1">
    <location>
        <begin position="136"/>
        <end position="148"/>
    </location>
</feature>
<protein>
    <submittedName>
        <fullName evidence="2">Uncharacterized protein</fullName>
    </submittedName>
</protein>
<organism evidence="2 3">
    <name type="scientific">Reticulomyxa filosa</name>
    <dbReference type="NCBI Taxonomy" id="46433"/>
    <lineage>
        <taxon>Eukaryota</taxon>
        <taxon>Sar</taxon>
        <taxon>Rhizaria</taxon>
        <taxon>Retaria</taxon>
        <taxon>Foraminifera</taxon>
        <taxon>Monothalamids</taxon>
        <taxon>Reticulomyxidae</taxon>
        <taxon>Reticulomyxa</taxon>
    </lineage>
</organism>
<keyword evidence="3" id="KW-1185">Reference proteome</keyword>
<gene>
    <name evidence="2" type="ORF">RFI_14886</name>
</gene>
<evidence type="ECO:0000256" key="1">
    <source>
        <dbReference type="SAM" id="MobiDB-lite"/>
    </source>
</evidence>
<sequence>MAEREEYEDLDVWLKKNGVVEPEVSKTLRENRINVRTIVNVGEAELRDLCKECGFSAIVRMKLMSAQKTLQKDMNAKAKTKKPKAKPATTNSKTKETEKKESTKTVQKAKKANTKTESTKTLKKTIKTPPPPNEHEYEEEEEREEREEEAEKKEEEKKEEEKKNWTKKIQKMKTQN</sequence>
<dbReference type="Gene3D" id="1.10.150.50">
    <property type="entry name" value="Transcription Factor, Ets-1"/>
    <property type="match status" value="1"/>
</dbReference>
<feature type="compositionally biased region" description="Basic residues" evidence="1">
    <location>
        <begin position="165"/>
        <end position="176"/>
    </location>
</feature>
<name>X6N981_RETFI</name>
<dbReference type="InterPro" id="IPR013761">
    <property type="entry name" value="SAM/pointed_sf"/>
</dbReference>
<reference evidence="2 3" key="1">
    <citation type="journal article" date="2013" name="Curr. Biol.">
        <title>The Genome of the Foraminiferan Reticulomyxa filosa.</title>
        <authorList>
            <person name="Glockner G."/>
            <person name="Hulsmann N."/>
            <person name="Schleicher M."/>
            <person name="Noegel A.A."/>
            <person name="Eichinger L."/>
            <person name="Gallinger C."/>
            <person name="Pawlowski J."/>
            <person name="Sierra R."/>
            <person name="Euteneuer U."/>
            <person name="Pillet L."/>
            <person name="Moustafa A."/>
            <person name="Platzer M."/>
            <person name="Groth M."/>
            <person name="Szafranski K."/>
            <person name="Schliwa M."/>
        </authorList>
    </citation>
    <scope>NUCLEOTIDE SEQUENCE [LARGE SCALE GENOMIC DNA]</scope>
</reference>
<proteinExistence type="predicted"/>
<feature type="compositionally biased region" description="Basic and acidic residues" evidence="1">
    <location>
        <begin position="93"/>
        <end position="103"/>
    </location>
</feature>
<dbReference type="CDD" id="cd09487">
    <property type="entry name" value="SAM_superfamily"/>
    <property type="match status" value="1"/>
</dbReference>
<comment type="caution">
    <text evidence="2">The sequence shown here is derived from an EMBL/GenBank/DDBJ whole genome shotgun (WGS) entry which is preliminary data.</text>
</comment>
<accession>X6N981</accession>
<dbReference type="Proteomes" id="UP000023152">
    <property type="component" value="Unassembled WGS sequence"/>
</dbReference>
<feature type="region of interest" description="Disordered" evidence="1">
    <location>
        <begin position="70"/>
        <end position="176"/>
    </location>
</feature>
<evidence type="ECO:0000313" key="3">
    <source>
        <dbReference type="Proteomes" id="UP000023152"/>
    </source>
</evidence>
<evidence type="ECO:0000313" key="2">
    <source>
        <dbReference type="EMBL" id="ETO22314.1"/>
    </source>
</evidence>